<dbReference type="GeneID" id="83215214"/>
<dbReference type="Gene3D" id="3.80.10.10">
    <property type="entry name" value="Ribonuclease Inhibitor"/>
    <property type="match status" value="1"/>
</dbReference>
<keyword evidence="2" id="KW-1185">Reference proteome</keyword>
<name>A0AAD7UZH5_9FUNG</name>
<accession>A0AAD7UZH5</accession>
<proteinExistence type="predicted"/>
<sequence length="584" mass="66779">MDQQRPPAKIDEQDGVCIDYISNLPIELRAIVVAQALTTTEIKPSELREYLLVSHLWHETILQHVHGLQVVSVSDNDLSQSDYVLKRMAPNIASLHVRYDAIPAYLLLQQARFSSLTSLSLQYESQLEDRATVLRSLATVQSTLTHLKVMMGEWDWDELPAYSIGDLLETFPHLISFSCCNIDSHFDAAPTTCPSLKELKLAHFQYEFDQDDIDDLTSRLPSLEILGLQPCADIAALSLIQDNCPKLKVIFYNHCGHRPIYMQRITYKGINNREPISGDDNDDGLQLLEIDQGPEEHLLEAHISEVITSITRNSDSLQLLRLRYHSEADITDHHSLYADVTFNHMTSYTHDIFNDEDMILAMDLIRRSPQLMIIELHKGYPEYADDNDSTRSIPSSHRCDDLSQLFTIMSGLPHLEVADVQVKGDNATTGVEQFLLYHGSIDSKLRQLYVPKSVHFSIKTLDCVTRVSRLEHLTMKPIFQECADCWFGEVRKFLEKLAERCRLLYSLKLYDIHPHHLQCLTRFPNLKSLSLKMSLTDVSDLLRLMQSPKLEHLDVDSRSTLGTIHEEGEVANTLKNRFDDIRIC</sequence>
<comment type="caution">
    <text evidence="1">The sequence shown here is derived from an EMBL/GenBank/DDBJ whole genome shotgun (WGS) entry which is preliminary data.</text>
</comment>
<dbReference type="GO" id="GO:0019005">
    <property type="term" value="C:SCF ubiquitin ligase complex"/>
    <property type="evidence" value="ECO:0007669"/>
    <property type="project" value="TreeGrafter"/>
</dbReference>
<dbReference type="AlphaFoldDB" id="A0AAD7UZH5"/>
<reference evidence="1 2" key="1">
    <citation type="submission" date="2023-03" db="EMBL/GenBank/DDBJ databases">
        <title>Genome sequence of Lichtheimia ornata CBS 291.66.</title>
        <authorList>
            <person name="Mohabir J.T."/>
            <person name="Shea T.P."/>
            <person name="Kurbessoian T."/>
            <person name="Berby B."/>
            <person name="Fontaine J."/>
            <person name="Livny J."/>
            <person name="Gnirke A."/>
            <person name="Stajich J.E."/>
            <person name="Cuomo C.A."/>
        </authorList>
    </citation>
    <scope>NUCLEOTIDE SEQUENCE [LARGE SCALE GENOMIC DNA]</scope>
    <source>
        <strain evidence="1">CBS 291.66</strain>
    </source>
</reference>
<dbReference type="Proteomes" id="UP001234581">
    <property type="component" value="Unassembled WGS sequence"/>
</dbReference>
<dbReference type="SUPFAM" id="SSF52047">
    <property type="entry name" value="RNI-like"/>
    <property type="match status" value="1"/>
</dbReference>
<dbReference type="GO" id="GO:0031146">
    <property type="term" value="P:SCF-dependent proteasomal ubiquitin-dependent protein catabolic process"/>
    <property type="evidence" value="ECO:0007669"/>
    <property type="project" value="TreeGrafter"/>
</dbReference>
<evidence type="ECO:0008006" key="3">
    <source>
        <dbReference type="Google" id="ProtNLM"/>
    </source>
</evidence>
<dbReference type="RefSeq" id="XP_058341397.1">
    <property type="nucleotide sequence ID" value="XM_058487819.1"/>
</dbReference>
<evidence type="ECO:0000313" key="2">
    <source>
        <dbReference type="Proteomes" id="UP001234581"/>
    </source>
</evidence>
<gene>
    <name evidence="1" type="ORF">O0I10_007807</name>
</gene>
<dbReference type="PANTHER" id="PTHR13318">
    <property type="entry name" value="PARTNER OF PAIRED, ISOFORM B-RELATED"/>
    <property type="match status" value="1"/>
</dbReference>
<dbReference type="InterPro" id="IPR032675">
    <property type="entry name" value="LRR_dom_sf"/>
</dbReference>
<protein>
    <recommendedName>
        <fullName evidence="3">F-box domain-containing protein</fullName>
    </recommendedName>
</protein>
<organism evidence="1 2">
    <name type="scientific">Lichtheimia ornata</name>
    <dbReference type="NCBI Taxonomy" id="688661"/>
    <lineage>
        <taxon>Eukaryota</taxon>
        <taxon>Fungi</taxon>
        <taxon>Fungi incertae sedis</taxon>
        <taxon>Mucoromycota</taxon>
        <taxon>Mucoromycotina</taxon>
        <taxon>Mucoromycetes</taxon>
        <taxon>Mucorales</taxon>
        <taxon>Lichtheimiaceae</taxon>
        <taxon>Lichtheimia</taxon>
    </lineage>
</organism>
<dbReference type="EMBL" id="JARTCD010000039">
    <property type="protein sequence ID" value="KAJ8656484.1"/>
    <property type="molecule type" value="Genomic_DNA"/>
</dbReference>
<evidence type="ECO:0000313" key="1">
    <source>
        <dbReference type="EMBL" id="KAJ8656484.1"/>
    </source>
</evidence>